<evidence type="ECO:0000256" key="7">
    <source>
        <dbReference type="ARBA" id="ARBA00022723"/>
    </source>
</evidence>
<dbReference type="CDD" id="cd06184">
    <property type="entry name" value="flavohem_like_fad_nad_binding"/>
    <property type="match status" value="1"/>
</dbReference>
<keyword evidence="6 14" id="KW-0561">Oxygen transport</keyword>
<dbReference type="SUPFAM" id="SSF46458">
    <property type="entry name" value="Globin-like"/>
    <property type="match status" value="1"/>
</dbReference>
<keyword evidence="17" id="KW-0560">Oxidoreductase</keyword>
<keyword evidence="10" id="KW-0520">NAD</keyword>
<keyword evidence="8" id="KW-0521">NADP</keyword>
<comment type="function">
    <text evidence="11">Is involved in NO detoxification in an aerobic process, termed nitric oxide dioxygenase (NOD) reaction that utilizes O(2) and NAD(P)H to convert NO to nitrate, which protects the bacterium from various noxious nitrogen compounds. Therefore, plays a central role in the inducible response to nitrosative stress.</text>
</comment>
<comment type="catalytic activity">
    <reaction evidence="12">
        <text>2 nitric oxide + NADH + 2 O2 = 2 nitrate + NAD(+) + H(+)</text>
        <dbReference type="Rhea" id="RHEA:19469"/>
        <dbReference type="ChEBI" id="CHEBI:15378"/>
        <dbReference type="ChEBI" id="CHEBI:15379"/>
        <dbReference type="ChEBI" id="CHEBI:16480"/>
        <dbReference type="ChEBI" id="CHEBI:17632"/>
        <dbReference type="ChEBI" id="CHEBI:57540"/>
        <dbReference type="ChEBI" id="CHEBI:57945"/>
        <dbReference type="EC" id="1.14.12.17"/>
    </reaction>
</comment>
<evidence type="ECO:0000313" key="18">
    <source>
        <dbReference type="Proteomes" id="UP001227964"/>
    </source>
</evidence>
<dbReference type="GO" id="GO:0008941">
    <property type="term" value="F:nitric oxide dioxygenase NAD(P)H activity"/>
    <property type="evidence" value="ECO:0007669"/>
    <property type="project" value="UniProtKB-EC"/>
</dbReference>
<dbReference type="RefSeq" id="WP_285394088.1">
    <property type="nucleotide sequence ID" value="NZ_JASSVS010000033.1"/>
</dbReference>
<keyword evidence="5 14" id="KW-0349">Heme</keyword>
<dbReference type="InterPro" id="IPR008333">
    <property type="entry name" value="Cbr1-like_FAD-bd_dom"/>
</dbReference>
<evidence type="ECO:0000259" key="15">
    <source>
        <dbReference type="PROSITE" id="PS01033"/>
    </source>
</evidence>
<comment type="cofactor">
    <cofactor evidence="1">
        <name>heme b</name>
        <dbReference type="ChEBI" id="CHEBI:60344"/>
    </cofactor>
</comment>
<evidence type="ECO:0000256" key="13">
    <source>
        <dbReference type="ARBA" id="ARBA00049433"/>
    </source>
</evidence>
<comment type="caution">
    <text evidence="17">The sequence shown here is derived from an EMBL/GenBank/DDBJ whole genome shotgun (WGS) entry which is preliminary data.</text>
</comment>
<dbReference type="Pfam" id="PF00175">
    <property type="entry name" value="NAD_binding_1"/>
    <property type="match status" value="1"/>
</dbReference>
<feature type="domain" description="Globin" evidence="15">
    <location>
        <begin position="13"/>
        <end position="150"/>
    </location>
</feature>
<evidence type="ECO:0000256" key="14">
    <source>
        <dbReference type="RuleBase" id="RU000356"/>
    </source>
</evidence>
<protein>
    <recommendedName>
        <fullName evidence="3">nitric oxide dioxygenase</fullName>
        <ecNumber evidence="3">1.14.12.17</ecNumber>
    </recommendedName>
</protein>
<keyword evidence="4" id="KW-0216">Detoxification</keyword>
<evidence type="ECO:0000256" key="8">
    <source>
        <dbReference type="ARBA" id="ARBA00022857"/>
    </source>
</evidence>
<dbReference type="PROSITE" id="PS51384">
    <property type="entry name" value="FAD_FR"/>
    <property type="match status" value="1"/>
</dbReference>
<dbReference type="Pfam" id="PF00042">
    <property type="entry name" value="Globin"/>
    <property type="match status" value="1"/>
</dbReference>
<comment type="similarity">
    <text evidence="14">Belongs to the globin family.</text>
</comment>
<feature type="domain" description="FAD-binding FR-type" evidence="16">
    <location>
        <begin position="164"/>
        <end position="267"/>
    </location>
</feature>
<dbReference type="SUPFAM" id="SSF52343">
    <property type="entry name" value="Ferredoxin reductase-like, C-terminal NADP-linked domain"/>
    <property type="match status" value="1"/>
</dbReference>
<keyword evidence="9" id="KW-0408">Iron</keyword>
<keyword evidence="14" id="KW-0813">Transport</keyword>
<dbReference type="EMBL" id="JASSVS010000033">
    <property type="protein sequence ID" value="MDL0434013.1"/>
    <property type="molecule type" value="Genomic_DNA"/>
</dbReference>
<evidence type="ECO:0000256" key="12">
    <source>
        <dbReference type="ARBA" id="ARBA00048649"/>
    </source>
</evidence>
<dbReference type="SUPFAM" id="SSF63380">
    <property type="entry name" value="Riboflavin synthase domain-like"/>
    <property type="match status" value="1"/>
</dbReference>
<dbReference type="PROSITE" id="PS01033">
    <property type="entry name" value="GLOBIN"/>
    <property type="match status" value="1"/>
</dbReference>
<evidence type="ECO:0000256" key="5">
    <source>
        <dbReference type="ARBA" id="ARBA00022617"/>
    </source>
</evidence>
<evidence type="ECO:0000256" key="11">
    <source>
        <dbReference type="ARBA" id="ARBA00025094"/>
    </source>
</evidence>
<dbReference type="InterPro" id="IPR001433">
    <property type="entry name" value="OxRdtase_FAD/NAD-bd"/>
</dbReference>
<dbReference type="InterPro" id="IPR017938">
    <property type="entry name" value="Riboflavin_synthase-like_b-brl"/>
</dbReference>
<dbReference type="InterPro" id="IPR000971">
    <property type="entry name" value="Globin"/>
</dbReference>
<dbReference type="InterPro" id="IPR039261">
    <property type="entry name" value="FNR_nucleotide-bd"/>
</dbReference>
<evidence type="ECO:0000259" key="16">
    <source>
        <dbReference type="PROSITE" id="PS51384"/>
    </source>
</evidence>
<comment type="similarity">
    <text evidence="2">In the C-terminal section; belongs to the flavoprotein pyridine nucleotide cytochrome reductase family.</text>
</comment>
<dbReference type="PRINTS" id="PR00409">
    <property type="entry name" value="PHDIOXRDTASE"/>
</dbReference>
<comment type="catalytic activity">
    <reaction evidence="13">
        <text>2 nitric oxide + NADPH + 2 O2 = 2 nitrate + NADP(+) + H(+)</text>
        <dbReference type="Rhea" id="RHEA:19465"/>
        <dbReference type="ChEBI" id="CHEBI:15378"/>
        <dbReference type="ChEBI" id="CHEBI:15379"/>
        <dbReference type="ChEBI" id="CHEBI:16480"/>
        <dbReference type="ChEBI" id="CHEBI:17632"/>
        <dbReference type="ChEBI" id="CHEBI:57783"/>
        <dbReference type="ChEBI" id="CHEBI:58349"/>
        <dbReference type="EC" id="1.14.12.17"/>
    </reaction>
</comment>
<proteinExistence type="inferred from homology"/>
<dbReference type="EC" id="1.14.12.17" evidence="3"/>
<evidence type="ECO:0000256" key="10">
    <source>
        <dbReference type="ARBA" id="ARBA00023027"/>
    </source>
</evidence>
<dbReference type="PANTHER" id="PTHR43396">
    <property type="entry name" value="FLAVOHEMOPROTEIN"/>
    <property type="match status" value="1"/>
</dbReference>
<sequence length="402" mass="44360">MPIIIPPTKETLMLTSQQEQLIEATAPVVAEHLDAITQRFYPLMFKRYPDVTSLFNQAHQQSGAQQRALAGAVLAYVQLRQDPARARGVLATVVEKHVSLGIQPDQYPVVGECLMAAIGEVLGDALTPEIAEAWSALYEELAELLIELEEQRYQAFAQQSGGWRGLRSFRIAATRQESAVIRSFVLEPEDGGPVADHEPGQYIGVRLGIEGETLHRHYSLSDLPNGRTYRISIKREPEGRASRHFHDVLNVGDSVDLLPPAGELTLQGGNEPLLLISGGVGQTPILPLARQALAEGRQVVYLHAAIDAEHHAFRQEVAAMREVHPSKLKVVAIHEHGDDADHCGRLDRELLRHYLPASNPRCYFVGPQGFMSAVNQALAELGVEEDRRHFEHFGPARPLDAA</sequence>
<evidence type="ECO:0000256" key="9">
    <source>
        <dbReference type="ARBA" id="ARBA00023004"/>
    </source>
</evidence>
<dbReference type="Proteomes" id="UP001227964">
    <property type="component" value="Unassembled WGS sequence"/>
</dbReference>
<reference evidence="17 18" key="1">
    <citation type="submission" date="2023-06" db="EMBL/GenBank/DDBJ databases">
        <title>Marinobacter azerbaijanicus a moderately halophilic, isolated from Urmia Lake in Azerbaijan region of Iran.</title>
        <authorList>
            <person name="Sanchez-Porro C."/>
            <person name="Aghdam E.M."/>
            <person name="Saheb S.M."/>
            <person name="Tarhriz V."/>
            <person name="Kazemi E."/>
            <person name="Ammozegar M.A."/>
            <person name="Ventosa A."/>
            <person name="Hejazi M.S."/>
        </authorList>
    </citation>
    <scope>NUCLEOTIDE SEQUENCE [LARGE SCALE GENOMIC DNA]</scope>
    <source>
        <strain evidence="17 18">TBZ242</strain>
    </source>
</reference>
<dbReference type="Gene3D" id="2.40.30.10">
    <property type="entry name" value="Translation factors"/>
    <property type="match status" value="1"/>
</dbReference>
<dbReference type="NCBIfam" id="NF009805">
    <property type="entry name" value="PRK13289.1"/>
    <property type="match status" value="1"/>
</dbReference>
<gene>
    <name evidence="17" type="primary">hmpA</name>
    <name evidence="17" type="ORF">QPM17_23000</name>
</gene>
<keyword evidence="7" id="KW-0479">Metal-binding</keyword>
<name>A0ABT7ILG9_9GAMM</name>
<dbReference type="Gene3D" id="3.40.50.80">
    <property type="entry name" value="Nucleotide-binding domain of ferredoxin-NADP reductase (FNR) module"/>
    <property type="match status" value="1"/>
</dbReference>
<dbReference type="InterPro" id="IPR012292">
    <property type="entry name" value="Globin/Proto"/>
</dbReference>
<evidence type="ECO:0000256" key="3">
    <source>
        <dbReference type="ARBA" id="ARBA00012229"/>
    </source>
</evidence>
<dbReference type="Pfam" id="PF00970">
    <property type="entry name" value="FAD_binding_6"/>
    <property type="match status" value="1"/>
</dbReference>
<accession>A0ABT7ILG9</accession>
<evidence type="ECO:0000256" key="6">
    <source>
        <dbReference type="ARBA" id="ARBA00022621"/>
    </source>
</evidence>
<evidence type="ECO:0000256" key="1">
    <source>
        <dbReference type="ARBA" id="ARBA00001970"/>
    </source>
</evidence>
<dbReference type="InterPro" id="IPR017927">
    <property type="entry name" value="FAD-bd_FR_type"/>
</dbReference>
<evidence type="ECO:0000256" key="4">
    <source>
        <dbReference type="ARBA" id="ARBA00022575"/>
    </source>
</evidence>
<organism evidence="17 18">
    <name type="scientific">Marinobacter azerbaijanicus</name>
    <dbReference type="NCBI Taxonomy" id="3050455"/>
    <lineage>
        <taxon>Bacteria</taxon>
        <taxon>Pseudomonadati</taxon>
        <taxon>Pseudomonadota</taxon>
        <taxon>Gammaproteobacteria</taxon>
        <taxon>Pseudomonadales</taxon>
        <taxon>Marinobacteraceae</taxon>
        <taxon>Marinobacter</taxon>
    </lineage>
</organism>
<dbReference type="PANTHER" id="PTHR43396:SF3">
    <property type="entry name" value="FLAVOHEMOPROTEIN"/>
    <property type="match status" value="1"/>
</dbReference>
<dbReference type="Gene3D" id="1.10.490.10">
    <property type="entry name" value="Globins"/>
    <property type="match status" value="1"/>
</dbReference>
<evidence type="ECO:0000256" key="2">
    <source>
        <dbReference type="ARBA" id="ARBA00006401"/>
    </source>
</evidence>
<keyword evidence="18" id="KW-1185">Reference proteome</keyword>
<dbReference type="InterPro" id="IPR009050">
    <property type="entry name" value="Globin-like_sf"/>
</dbReference>
<evidence type="ECO:0000313" key="17">
    <source>
        <dbReference type="EMBL" id="MDL0434013.1"/>
    </source>
</evidence>